<reference evidence="1 2" key="1">
    <citation type="journal article" date="2014" name="BMC Genomics">
        <title>Genome sequencing of four Aureobasidium pullulans varieties: biotechnological potential, stress tolerance, and description of new species.</title>
        <authorList>
            <person name="Gostin Ar C."/>
            <person name="Ohm R.A."/>
            <person name="Kogej T."/>
            <person name="Sonjak S."/>
            <person name="Turk M."/>
            <person name="Zajc J."/>
            <person name="Zalar P."/>
            <person name="Grube M."/>
            <person name="Sun H."/>
            <person name="Han J."/>
            <person name="Sharma A."/>
            <person name="Chiniquy J."/>
            <person name="Ngan C.Y."/>
            <person name="Lipzen A."/>
            <person name="Barry K."/>
            <person name="Grigoriev I.V."/>
            <person name="Gunde-Cimerman N."/>
        </authorList>
    </citation>
    <scope>NUCLEOTIDE SEQUENCE [LARGE SCALE GENOMIC DNA]</scope>
    <source>
        <strain evidence="1 2">CBS 147.97</strain>
    </source>
</reference>
<gene>
    <name evidence="1" type="ORF">M436DRAFT_85305</name>
</gene>
<organism evidence="1 2">
    <name type="scientific">Aureobasidium namibiae CBS 147.97</name>
    <dbReference type="NCBI Taxonomy" id="1043004"/>
    <lineage>
        <taxon>Eukaryota</taxon>
        <taxon>Fungi</taxon>
        <taxon>Dikarya</taxon>
        <taxon>Ascomycota</taxon>
        <taxon>Pezizomycotina</taxon>
        <taxon>Dothideomycetes</taxon>
        <taxon>Dothideomycetidae</taxon>
        <taxon>Dothideales</taxon>
        <taxon>Saccotheciaceae</taxon>
        <taxon>Aureobasidium</taxon>
    </lineage>
</organism>
<dbReference type="EMBL" id="KL584721">
    <property type="protein sequence ID" value="KEQ69421.1"/>
    <property type="molecule type" value="Genomic_DNA"/>
</dbReference>
<keyword evidence="2" id="KW-1185">Reference proteome</keyword>
<evidence type="ECO:0000313" key="2">
    <source>
        <dbReference type="Proteomes" id="UP000027730"/>
    </source>
</evidence>
<accession>A0A074X479</accession>
<dbReference type="Proteomes" id="UP000027730">
    <property type="component" value="Unassembled WGS sequence"/>
</dbReference>
<sequence>MKQEQALDDRDAGTTEIELGNSDKAFRSEPLLQTGAGVVFLNVDEYAALVELDALDIVPGPVDFEDALEVLDLTLALRDSADDDEISIGVTALEEALASVELLLVAKDDELVFLVDEDNFDTFDDEVRVGFDADEPEIKEEGKRDDDEDDAETLVDTRKLFDVLVEWAEIFVDLDNVVSDEMGRLMQCVV</sequence>
<protein>
    <submittedName>
        <fullName evidence="1">Uncharacterized protein</fullName>
    </submittedName>
</protein>
<evidence type="ECO:0000313" key="1">
    <source>
        <dbReference type="EMBL" id="KEQ69421.1"/>
    </source>
</evidence>
<proteinExistence type="predicted"/>
<dbReference type="AlphaFoldDB" id="A0A074X479"/>
<dbReference type="GeneID" id="25417513"/>
<dbReference type="HOGENOM" id="CLU_1427712_0_0_1"/>
<dbReference type="RefSeq" id="XP_013423749.1">
    <property type="nucleotide sequence ID" value="XM_013568295.1"/>
</dbReference>
<name>A0A074X479_9PEZI</name>